<reference evidence="3" key="1">
    <citation type="submission" date="2019-03" db="EMBL/GenBank/DDBJ databases">
        <authorList>
            <person name="Ashton P.M."/>
            <person name="Dallman T."/>
            <person name="Nair S."/>
            <person name="De Pinna E."/>
            <person name="Peters T."/>
            <person name="Grant K."/>
        </authorList>
    </citation>
    <scope>NUCLEOTIDE SEQUENCE [LARGE SCALE GENOMIC DNA]</scope>
    <source>
        <strain evidence="3">271153</strain>
        <strain evidence="2">500372</strain>
    </source>
</reference>
<dbReference type="SUPFAM" id="SSF52743">
    <property type="entry name" value="Subtilisin-like"/>
    <property type="match status" value="1"/>
</dbReference>
<proteinExistence type="predicted"/>
<protein>
    <submittedName>
        <fullName evidence="3">S8 family peptidase</fullName>
    </submittedName>
</protein>
<dbReference type="Proteomes" id="UP000839827">
    <property type="component" value="Unassembled WGS sequence"/>
</dbReference>
<sequence>MNNKNMLLGYGETLTGEVKVNKGNGPKNKPYTYEENAPVIMRELQGVLKSMDALPDAVMPNGEAVAKITLHPAFLAKSYFPVLLFKKFALHSVGSKSVKVKPRKIVGGRGKPKDEFSSACIYVSGKVKNFLALYNALNGDRLNKGEKKEIITFEAISFFDSDDKIKTIEPSQKTRKLEVALHTPESNKDVLRSFINYALSCGATINENKIINMNGLTFMPIIANAHEAAMVAEFSFLRAIRDLPSLRINNPVFTRTLTENNDLKLPTEKAVNDNIKVAIFDGGIGNTDFEQWVQEYAFSQNSKTSGQLLSHGQDVTSTVLFGAIVEGQKELPIPYTKIDHYRVIDNSIDGQDEDLFDVLLRIKSVLDDEDYDYINLSLGPRFPVDDDDVHVWTSTLEQYLSSGKTLCTVAVGNDGCLGDGLNRIQPPSDLVNALAVGAANSLSDKWMKSDYSCIGPGRSPGFVKPDGIAFGGSKEEPFKLYSPFLGGVVQTAGTSFSSPLVLRQAIGLAASLQYDITPLTAKALLIHHAENNGSERSHVGWGRFPHNLADVIYCDDDEVKVIYQGKLKPSQHLRASIPFPDIPVNGVIDLKATFCFTTPVDVEHPVNYTKSGLVVTMRKTPKDKIGATFPLFNSKNIYATEEELREDSHRWETTLRSEHTFNKDTLKDPCFDVIYYGRDCGMPVEVEDLPELAYVLIVSLKAKDTPELYNNIRQRYQTLQPIQIKQQIRLRS</sequence>
<evidence type="ECO:0000259" key="1">
    <source>
        <dbReference type="Pfam" id="PF00082"/>
    </source>
</evidence>
<dbReference type="AlphaFoldDB" id="A0A5Y0RX91"/>
<dbReference type="EMBL" id="AAHWTY010000012">
    <property type="protein sequence ID" value="ECB1911985.1"/>
    <property type="molecule type" value="Genomic_DNA"/>
</dbReference>
<dbReference type="InterPro" id="IPR034074">
    <property type="entry name" value="Y4bN_pept_dom"/>
</dbReference>
<name>A0A5Y0RX91_SALNE</name>
<dbReference type="Gene3D" id="3.40.50.200">
    <property type="entry name" value="Peptidase S8/S53 domain"/>
    <property type="match status" value="1"/>
</dbReference>
<dbReference type="GO" id="GO:0004252">
    <property type="term" value="F:serine-type endopeptidase activity"/>
    <property type="evidence" value="ECO:0007669"/>
    <property type="project" value="InterPro"/>
</dbReference>
<dbReference type="GO" id="GO:0006508">
    <property type="term" value="P:proteolysis"/>
    <property type="evidence" value="ECO:0007669"/>
    <property type="project" value="InterPro"/>
</dbReference>
<evidence type="ECO:0000313" key="2">
    <source>
        <dbReference type="EMBL" id="ECB1911985.1"/>
    </source>
</evidence>
<organism evidence="3">
    <name type="scientific">Salmonella newport</name>
    <dbReference type="NCBI Taxonomy" id="108619"/>
    <lineage>
        <taxon>Bacteria</taxon>
        <taxon>Pseudomonadati</taxon>
        <taxon>Pseudomonadota</taxon>
        <taxon>Gammaproteobacteria</taxon>
        <taxon>Enterobacterales</taxon>
        <taxon>Enterobacteriaceae</taxon>
        <taxon>Salmonella</taxon>
    </lineage>
</organism>
<dbReference type="Pfam" id="PF00082">
    <property type="entry name" value="Peptidase_S8"/>
    <property type="match status" value="1"/>
</dbReference>
<dbReference type="InterPro" id="IPR000209">
    <property type="entry name" value="Peptidase_S8/S53_dom"/>
</dbReference>
<dbReference type="CDD" id="cd04847">
    <property type="entry name" value="Peptidases_S8_Subtilisin_like_2"/>
    <property type="match status" value="1"/>
</dbReference>
<feature type="domain" description="Peptidase S8/S53" evidence="1">
    <location>
        <begin position="274"/>
        <end position="542"/>
    </location>
</feature>
<dbReference type="InterPro" id="IPR036852">
    <property type="entry name" value="Peptidase_S8/S53_dom_sf"/>
</dbReference>
<dbReference type="EMBL" id="AAHYLK010000025">
    <property type="protein sequence ID" value="ECB7108409.1"/>
    <property type="molecule type" value="Genomic_DNA"/>
</dbReference>
<accession>A0A5Y0RX91</accession>
<comment type="caution">
    <text evidence="3">The sequence shown here is derived from an EMBL/GenBank/DDBJ whole genome shotgun (WGS) entry which is preliminary data.</text>
</comment>
<evidence type="ECO:0000313" key="3">
    <source>
        <dbReference type="EMBL" id="ECB7108409.1"/>
    </source>
</evidence>
<gene>
    <name evidence="3" type="ORF">E1A34_20460</name>
    <name evidence="2" type="ORF">EVG73_06265</name>
</gene>